<evidence type="ECO:0000313" key="2">
    <source>
        <dbReference type="EMBL" id="CAE7770404.1"/>
    </source>
</evidence>
<reference evidence="2" key="1">
    <citation type="submission" date="2021-02" db="EMBL/GenBank/DDBJ databases">
        <authorList>
            <person name="Dougan E. K."/>
            <person name="Rhodes N."/>
            <person name="Thang M."/>
            <person name="Chan C."/>
        </authorList>
    </citation>
    <scope>NUCLEOTIDE SEQUENCE</scope>
</reference>
<dbReference type="Proteomes" id="UP000649617">
    <property type="component" value="Unassembled WGS sequence"/>
</dbReference>
<name>A0A812YB80_SYMPI</name>
<organism evidence="2 3">
    <name type="scientific">Symbiodinium pilosum</name>
    <name type="common">Dinoflagellate</name>
    <dbReference type="NCBI Taxonomy" id="2952"/>
    <lineage>
        <taxon>Eukaryota</taxon>
        <taxon>Sar</taxon>
        <taxon>Alveolata</taxon>
        <taxon>Dinophyceae</taxon>
        <taxon>Suessiales</taxon>
        <taxon>Symbiodiniaceae</taxon>
        <taxon>Symbiodinium</taxon>
    </lineage>
</organism>
<dbReference type="EMBL" id="CAJNIZ010047549">
    <property type="protein sequence ID" value="CAE7770404.1"/>
    <property type="molecule type" value="Genomic_DNA"/>
</dbReference>
<dbReference type="AlphaFoldDB" id="A0A812YB80"/>
<feature type="compositionally biased region" description="Polar residues" evidence="1">
    <location>
        <begin position="37"/>
        <end position="49"/>
    </location>
</feature>
<protein>
    <submittedName>
        <fullName evidence="2">Uncharacterized protein</fullName>
    </submittedName>
</protein>
<dbReference type="OrthoDB" id="428184at2759"/>
<sequence>MDQGEAAGIVKQEPSKSSRTKHSARADAGGPGVPTEEAQSNEGKSTLQGPASPAKIVARRVKMQRMLDLLDPGCQIGFVDADAIIPLMFWLGLTKSRTAATETLRMGFGSLQIENAGLLTLGDHAEVQMRLVEGLRHLVRRDSAEHMCEYIAGNSFQRPRAWFNSMRADPNGCVDITQVQNLFARMEVTSDRQTLFRLLSYMIENPCPSMASDAREAEAIESKKFSFNGFLSLICRCTTSWVLHRVWSMLTAESSKKLLSDYDIDNRWIQLQRRIMISLLVNQRFWGRESRQVLSALQPPMISTAEVQELQELSQDQWNALFQRVRAQGLASVLPQGDGSA</sequence>
<proteinExistence type="predicted"/>
<accession>A0A812YB80</accession>
<evidence type="ECO:0000313" key="3">
    <source>
        <dbReference type="Proteomes" id="UP000649617"/>
    </source>
</evidence>
<comment type="caution">
    <text evidence="2">The sequence shown here is derived from an EMBL/GenBank/DDBJ whole genome shotgun (WGS) entry which is preliminary data.</text>
</comment>
<feature type="region of interest" description="Disordered" evidence="1">
    <location>
        <begin position="1"/>
        <end position="53"/>
    </location>
</feature>
<evidence type="ECO:0000256" key="1">
    <source>
        <dbReference type="SAM" id="MobiDB-lite"/>
    </source>
</evidence>
<gene>
    <name evidence="2" type="ORF">SPIL2461_LOCUS22685</name>
</gene>
<keyword evidence="3" id="KW-1185">Reference proteome</keyword>